<comment type="pathway">
    <text evidence="3 7">Carbohydrate degradation; pentose phosphate pathway; D-ribulose 5-phosphate from D-glucose 6-phosphate (oxidative stage): step 2/3.</text>
</comment>
<name>A0AA37WXG9_9GAMM</name>
<evidence type="ECO:0000256" key="1">
    <source>
        <dbReference type="ARBA" id="ARBA00000832"/>
    </source>
</evidence>
<dbReference type="InterPro" id="IPR005900">
    <property type="entry name" value="6-phosphogluconolactonase_DevB"/>
</dbReference>
<dbReference type="Pfam" id="PF01182">
    <property type="entry name" value="Glucosamine_iso"/>
    <property type="match status" value="1"/>
</dbReference>
<keyword evidence="7" id="KW-0378">Hydrolase</keyword>
<comment type="caution">
    <text evidence="9">The sequence shown here is derived from an EMBL/GenBank/DDBJ whole genome shotgun (WGS) entry which is preliminary data.</text>
</comment>
<evidence type="ECO:0000256" key="6">
    <source>
        <dbReference type="ARBA" id="ARBA00020337"/>
    </source>
</evidence>
<evidence type="ECO:0000313" key="9">
    <source>
        <dbReference type="EMBL" id="GLS84377.1"/>
    </source>
</evidence>
<comment type="function">
    <text evidence="2 7">Hydrolysis of 6-phosphogluconolactone to 6-phosphogluconate.</text>
</comment>
<dbReference type="EMBL" id="BSPO01000003">
    <property type="protein sequence ID" value="GLS84377.1"/>
    <property type="molecule type" value="Genomic_DNA"/>
</dbReference>
<dbReference type="GO" id="GO:0006098">
    <property type="term" value="P:pentose-phosphate shunt"/>
    <property type="evidence" value="ECO:0007669"/>
    <property type="project" value="InterPro"/>
</dbReference>
<evidence type="ECO:0000256" key="7">
    <source>
        <dbReference type="RuleBase" id="RU365095"/>
    </source>
</evidence>
<comment type="catalytic activity">
    <reaction evidence="1 7">
        <text>6-phospho-D-glucono-1,5-lactone + H2O = 6-phospho-D-gluconate + H(+)</text>
        <dbReference type="Rhea" id="RHEA:12556"/>
        <dbReference type="ChEBI" id="CHEBI:15377"/>
        <dbReference type="ChEBI" id="CHEBI:15378"/>
        <dbReference type="ChEBI" id="CHEBI:57955"/>
        <dbReference type="ChEBI" id="CHEBI:58759"/>
        <dbReference type="EC" id="3.1.1.31"/>
    </reaction>
</comment>
<evidence type="ECO:0000256" key="4">
    <source>
        <dbReference type="ARBA" id="ARBA00010662"/>
    </source>
</evidence>
<comment type="similarity">
    <text evidence="4 7">Belongs to the glucosamine/galactosamine-6-phosphate isomerase family. 6-phosphogluconolactonase subfamily.</text>
</comment>
<proteinExistence type="inferred from homology"/>
<evidence type="ECO:0000256" key="5">
    <source>
        <dbReference type="ARBA" id="ARBA00013198"/>
    </source>
</evidence>
<dbReference type="InterPro" id="IPR037171">
    <property type="entry name" value="NagB/RpiA_transferase-like"/>
</dbReference>
<dbReference type="EC" id="3.1.1.31" evidence="5 7"/>
<dbReference type="GO" id="GO:0005975">
    <property type="term" value="P:carbohydrate metabolic process"/>
    <property type="evidence" value="ECO:0007669"/>
    <property type="project" value="UniProtKB-UniRule"/>
</dbReference>
<organism evidence="9 10">
    <name type="scientific">Paraferrimonas haliotis</name>
    <dbReference type="NCBI Taxonomy" id="2013866"/>
    <lineage>
        <taxon>Bacteria</taxon>
        <taxon>Pseudomonadati</taxon>
        <taxon>Pseudomonadota</taxon>
        <taxon>Gammaproteobacteria</taxon>
        <taxon>Alteromonadales</taxon>
        <taxon>Ferrimonadaceae</taxon>
        <taxon>Paraferrimonas</taxon>
    </lineage>
</organism>
<evidence type="ECO:0000256" key="2">
    <source>
        <dbReference type="ARBA" id="ARBA00002681"/>
    </source>
</evidence>
<dbReference type="PANTHER" id="PTHR11054:SF0">
    <property type="entry name" value="6-PHOSPHOGLUCONOLACTONASE"/>
    <property type="match status" value="1"/>
</dbReference>
<dbReference type="GO" id="GO:0017057">
    <property type="term" value="F:6-phosphogluconolactonase activity"/>
    <property type="evidence" value="ECO:0007669"/>
    <property type="project" value="UniProtKB-UniRule"/>
</dbReference>
<dbReference type="InterPro" id="IPR006148">
    <property type="entry name" value="Glc/Gal-6P_isomerase"/>
</dbReference>
<dbReference type="SUPFAM" id="SSF100950">
    <property type="entry name" value="NagB/RpiA/CoA transferase-like"/>
    <property type="match status" value="1"/>
</dbReference>
<dbReference type="Gene3D" id="3.40.50.1360">
    <property type="match status" value="1"/>
</dbReference>
<feature type="domain" description="Glucosamine/galactosamine-6-phosphate isomerase" evidence="8">
    <location>
        <begin position="12"/>
        <end position="221"/>
    </location>
</feature>
<evidence type="ECO:0000313" key="10">
    <source>
        <dbReference type="Proteomes" id="UP001157439"/>
    </source>
</evidence>
<dbReference type="InterPro" id="IPR039104">
    <property type="entry name" value="6PGL"/>
</dbReference>
<dbReference type="CDD" id="cd01400">
    <property type="entry name" value="6PGL"/>
    <property type="match status" value="1"/>
</dbReference>
<evidence type="ECO:0000256" key="3">
    <source>
        <dbReference type="ARBA" id="ARBA00004961"/>
    </source>
</evidence>
<sequence length="232" mass="25442">MVNVPVFKSFDERQQLAKALAHKIANQLQSSIDTSGKASLLVSGGSTPLALFAALSEEAIEWRKVAVSLVDERWVSPTHPDSNERLVRKYLLKNRAASANFHGLKNMYETPEEGVAMAIEAIAHMQQPFDVVILGMGNDGHTASWFPCSKEIESALSSDKLLLAVNPTSAPNARISFSGNAIASAKQVYLHLHGDDKLETLNKALAGDDVYSMPIRYILQNKALAYDVYWSK</sequence>
<dbReference type="AlphaFoldDB" id="A0AA37WXG9"/>
<reference evidence="9 10" key="1">
    <citation type="journal article" date="2014" name="Int. J. Syst. Evol. Microbiol.">
        <title>Complete genome sequence of Corynebacterium casei LMG S-19264T (=DSM 44701T), isolated from a smear-ripened cheese.</title>
        <authorList>
            <consortium name="US DOE Joint Genome Institute (JGI-PGF)"/>
            <person name="Walter F."/>
            <person name="Albersmeier A."/>
            <person name="Kalinowski J."/>
            <person name="Ruckert C."/>
        </authorList>
    </citation>
    <scope>NUCLEOTIDE SEQUENCE [LARGE SCALE GENOMIC DNA]</scope>
    <source>
        <strain evidence="9 10">NBRC 112785</strain>
    </source>
</reference>
<dbReference type="Proteomes" id="UP001157439">
    <property type="component" value="Unassembled WGS sequence"/>
</dbReference>
<accession>A0AA37WXG9</accession>
<keyword evidence="10" id="KW-1185">Reference proteome</keyword>
<gene>
    <name evidence="7 9" type="primary">pgl</name>
    <name evidence="9" type="ORF">GCM10007894_23540</name>
</gene>
<dbReference type="RefSeq" id="WP_095499193.1">
    <property type="nucleotide sequence ID" value="NZ_BSPO01000003.1"/>
</dbReference>
<dbReference type="PANTHER" id="PTHR11054">
    <property type="entry name" value="6-PHOSPHOGLUCONOLACTONASE"/>
    <property type="match status" value="1"/>
</dbReference>
<evidence type="ECO:0000259" key="8">
    <source>
        <dbReference type="Pfam" id="PF01182"/>
    </source>
</evidence>
<protein>
    <recommendedName>
        <fullName evidence="6 7">6-phosphogluconolactonase</fullName>
        <shortName evidence="7">6PGL</shortName>
        <ecNumber evidence="5 7">3.1.1.31</ecNumber>
    </recommendedName>
</protein>
<dbReference type="NCBIfam" id="TIGR01198">
    <property type="entry name" value="pgl"/>
    <property type="match status" value="1"/>
</dbReference>